<proteinExistence type="predicted"/>
<feature type="transmembrane region" description="Helical" evidence="1">
    <location>
        <begin position="96"/>
        <end position="119"/>
    </location>
</feature>
<organism evidence="3 4">
    <name type="scientific">Marinobacter segnicrescens</name>
    <dbReference type="NCBI Taxonomy" id="430453"/>
    <lineage>
        <taxon>Bacteria</taxon>
        <taxon>Pseudomonadati</taxon>
        <taxon>Pseudomonadota</taxon>
        <taxon>Gammaproteobacteria</taxon>
        <taxon>Pseudomonadales</taxon>
        <taxon>Marinobacteraceae</taxon>
        <taxon>Marinobacter</taxon>
    </lineage>
</organism>
<dbReference type="NCBIfam" id="NF037970">
    <property type="entry name" value="vanZ_1"/>
    <property type="match status" value="1"/>
</dbReference>
<feature type="domain" description="VanZ-like" evidence="2">
    <location>
        <begin position="48"/>
        <end position="117"/>
    </location>
</feature>
<evidence type="ECO:0000313" key="3">
    <source>
        <dbReference type="EMBL" id="SET59746.1"/>
    </source>
</evidence>
<reference evidence="4" key="1">
    <citation type="submission" date="2016-10" db="EMBL/GenBank/DDBJ databases">
        <authorList>
            <person name="Varghese N."/>
            <person name="Submissions S."/>
        </authorList>
    </citation>
    <scope>NUCLEOTIDE SEQUENCE [LARGE SCALE GENOMIC DNA]</scope>
    <source>
        <strain evidence="4">CGMCC 1.6489</strain>
    </source>
</reference>
<evidence type="ECO:0000313" key="4">
    <source>
        <dbReference type="Proteomes" id="UP000198762"/>
    </source>
</evidence>
<dbReference type="PANTHER" id="PTHR28008:SF1">
    <property type="entry name" value="DOMAIN PROTEIN, PUTATIVE (AFU_ORTHOLOGUE AFUA_3G10980)-RELATED"/>
    <property type="match status" value="1"/>
</dbReference>
<dbReference type="RefSeq" id="WP_091853100.1">
    <property type="nucleotide sequence ID" value="NZ_FOHZ01000013.1"/>
</dbReference>
<dbReference type="InterPro" id="IPR006976">
    <property type="entry name" value="VanZ-like"/>
</dbReference>
<feature type="transmembrane region" description="Helical" evidence="1">
    <location>
        <begin position="51"/>
        <end position="84"/>
    </location>
</feature>
<protein>
    <submittedName>
        <fullName evidence="3">VanZ like family protein</fullName>
    </submittedName>
</protein>
<gene>
    <name evidence="3" type="ORF">SAMN04487962_11381</name>
</gene>
<keyword evidence="1" id="KW-1133">Transmembrane helix</keyword>
<keyword evidence="1" id="KW-0812">Transmembrane</keyword>
<name>A0A1I0FNM5_9GAMM</name>
<dbReference type="AlphaFoldDB" id="A0A1I0FNM5"/>
<evidence type="ECO:0000256" key="1">
    <source>
        <dbReference type="SAM" id="Phobius"/>
    </source>
</evidence>
<keyword evidence="1" id="KW-0472">Membrane</keyword>
<keyword evidence="4" id="KW-1185">Reference proteome</keyword>
<dbReference type="Pfam" id="PF04892">
    <property type="entry name" value="VanZ"/>
    <property type="match status" value="1"/>
</dbReference>
<sequence length="128" mass="13923">MRLPQPLHKLLALQTLWRALFCMALIAITWLGFTSEPYPIPSAASDKANHLLAFMVLAILARLGWPSIGLMVPLVVLASYGIALELGQAITPWRDFAVLDVMADVAGILIGYALLALIVRLTGSRLET</sequence>
<evidence type="ECO:0000259" key="2">
    <source>
        <dbReference type="Pfam" id="PF04892"/>
    </source>
</evidence>
<dbReference type="Proteomes" id="UP000198762">
    <property type="component" value="Unassembled WGS sequence"/>
</dbReference>
<accession>A0A1I0FNM5</accession>
<dbReference type="EMBL" id="FOHZ01000013">
    <property type="protein sequence ID" value="SET59746.1"/>
    <property type="molecule type" value="Genomic_DNA"/>
</dbReference>
<feature type="transmembrane region" description="Helical" evidence="1">
    <location>
        <begin position="12"/>
        <end position="31"/>
    </location>
</feature>
<dbReference type="STRING" id="430453.SAMN04487962_11381"/>
<dbReference type="PANTHER" id="PTHR28008">
    <property type="entry name" value="DOMAIN PROTEIN, PUTATIVE (AFU_ORTHOLOGUE AFUA_3G10980)-RELATED"/>
    <property type="match status" value="1"/>
</dbReference>